<name>A0ABW4V1R6_9BACL</name>
<dbReference type="CDD" id="cd20691">
    <property type="entry name" value="CdiI_EC536-like"/>
    <property type="match status" value="1"/>
</dbReference>
<dbReference type="InterPro" id="IPR040547">
    <property type="entry name" value="CdiI"/>
</dbReference>
<sequence length="153" mass="17637">MISNVSELTIDEIGTLEGFTEPHEVDERIPLSIWFETILATKLKDLSDGDLAKMIRQQIYIKSVTPEALKRLKVNPIAGYLGDGELLESLLSVESDTWKDASEIKHTVLVFLEEFIALFHANQLTFPEDEDRFSNEDREEYLQHLLTFKKRIL</sequence>
<dbReference type="Proteomes" id="UP001597403">
    <property type="component" value="Unassembled WGS sequence"/>
</dbReference>
<reference evidence="2" key="1">
    <citation type="journal article" date="2019" name="Int. J. Syst. Evol. Microbiol.">
        <title>The Global Catalogue of Microorganisms (GCM) 10K type strain sequencing project: providing services to taxonomists for standard genome sequencing and annotation.</title>
        <authorList>
            <consortium name="The Broad Institute Genomics Platform"/>
            <consortium name="The Broad Institute Genome Sequencing Center for Infectious Disease"/>
            <person name="Wu L."/>
            <person name="Ma J."/>
        </authorList>
    </citation>
    <scope>NUCLEOTIDE SEQUENCE [LARGE SCALE GENOMIC DNA]</scope>
    <source>
        <strain evidence="2">CGMCC 1.15067</strain>
    </source>
</reference>
<evidence type="ECO:0000313" key="1">
    <source>
        <dbReference type="EMBL" id="MFD1992407.1"/>
    </source>
</evidence>
<evidence type="ECO:0000313" key="2">
    <source>
        <dbReference type="Proteomes" id="UP001597403"/>
    </source>
</evidence>
<gene>
    <name evidence="1" type="ORF">ACFSGI_20750</name>
</gene>
<proteinExistence type="predicted"/>
<accession>A0ABW4V1R6</accession>
<dbReference type="EMBL" id="JBHUGF010000011">
    <property type="protein sequence ID" value="MFD1992407.1"/>
    <property type="molecule type" value="Genomic_DNA"/>
</dbReference>
<dbReference type="RefSeq" id="WP_204826107.1">
    <property type="nucleotide sequence ID" value="NZ_JBHUGF010000011.1"/>
</dbReference>
<dbReference type="Pfam" id="PF18616">
    <property type="entry name" value="CdiI_3"/>
    <property type="match status" value="1"/>
</dbReference>
<keyword evidence="2" id="KW-1185">Reference proteome</keyword>
<organism evidence="1 2">
    <name type="scientific">Paenibacillus nicotianae</name>
    <dbReference type="NCBI Taxonomy" id="1526551"/>
    <lineage>
        <taxon>Bacteria</taxon>
        <taxon>Bacillati</taxon>
        <taxon>Bacillota</taxon>
        <taxon>Bacilli</taxon>
        <taxon>Bacillales</taxon>
        <taxon>Paenibacillaceae</taxon>
        <taxon>Paenibacillus</taxon>
    </lineage>
</organism>
<comment type="caution">
    <text evidence="1">The sequence shown here is derived from an EMBL/GenBank/DDBJ whole genome shotgun (WGS) entry which is preliminary data.</text>
</comment>
<protein>
    <submittedName>
        <fullName evidence="1">Contact-dependent growth inhibition system immunity protein</fullName>
    </submittedName>
</protein>